<dbReference type="Pfam" id="PF01541">
    <property type="entry name" value="GIY-YIG"/>
    <property type="match status" value="1"/>
</dbReference>
<accession>A0A430HJ58</accession>
<dbReference type="PROSITE" id="PS50164">
    <property type="entry name" value="GIY_YIG"/>
    <property type="match status" value="1"/>
</dbReference>
<organism evidence="3 4">
    <name type="scientific">Massilia atriviolacea</name>
    <dbReference type="NCBI Taxonomy" id="2495579"/>
    <lineage>
        <taxon>Bacteria</taxon>
        <taxon>Pseudomonadati</taxon>
        <taxon>Pseudomonadota</taxon>
        <taxon>Betaproteobacteria</taxon>
        <taxon>Burkholderiales</taxon>
        <taxon>Oxalobacteraceae</taxon>
        <taxon>Telluria group</taxon>
        <taxon>Massilia</taxon>
    </lineage>
</organism>
<dbReference type="PANTHER" id="PTHR34477">
    <property type="entry name" value="UPF0213 PROTEIN YHBQ"/>
    <property type="match status" value="1"/>
</dbReference>
<proteinExistence type="inferred from homology"/>
<evidence type="ECO:0000313" key="4">
    <source>
        <dbReference type="Proteomes" id="UP000278085"/>
    </source>
</evidence>
<evidence type="ECO:0000259" key="2">
    <source>
        <dbReference type="PROSITE" id="PS50164"/>
    </source>
</evidence>
<dbReference type="Proteomes" id="UP000278085">
    <property type="component" value="Unassembled WGS sequence"/>
</dbReference>
<dbReference type="OrthoDB" id="9807770at2"/>
<dbReference type="PANTHER" id="PTHR34477:SF5">
    <property type="entry name" value="BSL5627 PROTEIN"/>
    <property type="match status" value="1"/>
</dbReference>
<reference evidence="3 4" key="1">
    <citation type="submission" date="2018-12" db="EMBL/GenBank/DDBJ databases">
        <authorList>
            <person name="Yang E."/>
        </authorList>
    </citation>
    <scope>NUCLEOTIDE SEQUENCE [LARGE SCALE GENOMIC DNA]</scope>
    <source>
        <strain evidence="3 4">SOD</strain>
    </source>
</reference>
<evidence type="ECO:0000313" key="3">
    <source>
        <dbReference type="EMBL" id="RSZ57564.1"/>
    </source>
</evidence>
<name>A0A430HJ58_9BURK</name>
<evidence type="ECO:0000256" key="1">
    <source>
        <dbReference type="ARBA" id="ARBA00007435"/>
    </source>
</evidence>
<protein>
    <submittedName>
        <fullName evidence="3">GIY-YIG nuclease family protein</fullName>
    </submittedName>
</protein>
<dbReference type="Gene3D" id="3.40.1440.10">
    <property type="entry name" value="GIY-YIG endonuclease"/>
    <property type="match status" value="1"/>
</dbReference>
<dbReference type="InterPro" id="IPR035901">
    <property type="entry name" value="GIY-YIG_endonuc_sf"/>
</dbReference>
<comment type="caution">
    <text evidence="3">The sequence shown here is derived from an EMBL/GenBank/DDBJ whole genome shotgun (WGS) entry which is preliminary data.</text>
</comment>
<gene>
    <name evidence="3" type="ORF">EJB06_17865</name>
</gene>
<dbReference type="SUPFAM" id="SSF82771">
    <property type="entry name" value="GIY-YIG endonuclease"/>
    <property type="match status" value="1"/>
</dbReference>
<feature type="domain" description="GIY-YIG" evidence="2">
    <location>
        <begin position="3"/>
        <end position="80"/>
    </location>
</feature>
<dbReference type="InterPro" id="IPR000305">
    <property type="entry name" value="GIY-YIG_endonuc"/>
</dbReference>
<dbReference type="CDD" id="cd10448">
    <property type="entry name" value="GIY-YIG_unchar_3"/>
    <property type="match status" value="1"/>
</dbReference>
<sequence>MNKYSYVYMLASDPYGTLYVGVTSDLVRRVWEHRTAVMEGFTKRHAVTRLVWYEMHADIMEAIKREKQIKKWRRNWKVNLVQAENPGWRDLYLDFTAD</sequence>
<dbReference type="SMART" id="SM00465">
    <property type="entry name" value="GIYc"/>
    <property type="match status" value="1"/>
</dbReference>
<keyword evidence="4" id="KW-1185">Reference proteome</keyword>
<dbReference type="InterPro" id="IPR050190">
    <property type="entry name" value="UPF0213_domain"/>
</dbReference>
<dbReference type="RefSeq" id="WP_126075376.1">
    <property type="nucleotide sequence ID" value="NZ_CP051166.1"/>
</dbReference>
<dbReference type="EMBL" id="RXLQ01000009">
    <property type="protein sequence ID" value="RSZ57564.1"/>
    <property type="molecule type" value="Genomic_DNA"/>
</dbReference>
<comment type="similarity">
    <text evidence="1">Belongs to the UPF0213 family.</text>
</comment>
<dbReference type="AlphaFoldDB" id="A0A430HJ58"/>